<feature type="domain" description="Major facilitator superfamily (MFS) profile" evidence="6">
    <location>
        <begin position="23"/>
        <end position="471"/>
    </location>
</feature>
<comment type="subcellular location">
    <subcellularLocation>
        <location evidence="1">Membrane</location>
        <topology evidence="1">Multi-pass membrane protein</topology>
    </subcellularLocation>
</comment>
<feature type="transmembrane region" description="Helical" evidence="5">
    <location>
        <begin position="60"/>
        <end position="81"/>
    </location>
</feature>
<dbReference type="Pfam" id="PF07690">
    <property type="entry name" value="MFS_1"/>
    <property type="match status" value="1"/>
</dbReference>
<keyword evidence="3 5" id="KW-1133">Transmembrane helix</keyword>
<keyword evidence="8" id="KW-1185">Reference proteome</keyword>
<dbReference type="Proteomes" id="UP001172673">
    <property type="component" value="Unassembled WGS sequence"/>
</dbReference>
<dbReference type="EMBL" id="JAPDRK010000032">
    <property type="protein sequence ID" value="KAJ9601900.1"/>
    <property type="molecule type" value="Genomic_DNA"/>
</dbReference>
<accession>A0AA38WUE5</accession>
<dbReference type="AlphaFoldDB" id="A0AA38WUE5"/>
<protein>
    <recommendedName>
        <fullName evidence="6">Major facilitator superfamily (MFS) profile domain-containing protein</fullName>
    </recommendedName>
</protein>
<feature type="transmembrane region" description="Helical" evidence="5">
    <location>
        <begin position="219"/>
        <end position="238"/>
    </location>
</feature>
<dbReference type="PANTHER" id="PTHR23501:SF94">
    <property type="entry name" value="MAJOR FACILITATOR SUPERFAMILY (MFS) PROFILE DOMAIN-CONTAINING PROTEIN"/>
    <property type="match status" value="1"/>
</dbReference>
<keyword evidence="4 5" id="KW-0472">Membrane</keyword>
<dbReference type="InterPro" id="IPR011701">
    <property type="entry name" value="MFS"/>
</dbReference>
<feature type="transmembrane region" description="Helical" evidence="5">
    <location>
        <begin position="148"/>
        <end position="166"/>
    </location>
</feature>
<reference evidence="7" key="1">
    <citation type="submission" date="2022-10" db="EMBL/GenBank/DDBJ databases">
        <title>Culturing micro-colonial fungi from biological soil crusts in the Mojave desert and describing Neophaeococcomyces mojavensis, and introducing the new genera and species Taxawa tesnikishii.</title>
        <authorList>
            <person name="Kurbessoian T."/>
            <person name="Stajich J.E."/>
        </authorList>
    </citation>
    <scope>NUCLEOTIDE SEQUENCE</scope>
    <source>
        <strain evidence="7">TK_41</strain>
    </source>
</reference>
<evidence type="ECO:0000256" key="3">
    <source>
        <dbReference type="ARBA" id="ARBA00022989"/>
    </source>
</evidence>
<dbReference type="PANTHER" id="PTHR23501">
    <property type="entry name" value="MAJOR FACILITATOR SUPERFAMILY"/>
    <property type="match status" value="1"/>
</dbReference>
<keyword evidence="2 5" id="KW-0812">Transmembrane</keyword>
<evidence type="ECO:0000256" key="2">
    <source>
        <dbReference type="ARBA" id="ARBA00022692"/>
    </source>
</evidence>
<dbReference type="InterPro" id="IPR020846">
    <property type="entry name" value="MFS_dom"/>
</dbReference>
<evidence type="ECO:0000313" key="7">
    <source>
        <dbReference type="EMBL" id="KAJ9601900.1"/>
    </source>
</evidence>
<evidence type="ECO:0000259" key="6">
    <source>
        <dbReference type="PROSITE" id="PS50850"/>
    </source>
</evidence>
<dbReference type="GO" id="GO:0022857">
    <property type="term" value="F:transmembrane transporter activity"/>
    <property type="evidence" value="ECO:0007669"/>
    <property type="project" value="InterPro"/>
</dbReference>
<feature type="transmembrane region" description="Helical" evidence="5">
    <location>
        <begin position="178"/>
        <end position="198"/>
    </location>
</feature>
<dbReference type="InterPro" id="IPR036259">
    <property type="entry name" value="MFS_trans_sf"/>
</dbReference>
<feature type="transmembrane region" description="Helical" evidence="5">
    <location>
        <begin position="88"/>
        <end position="108"/>
    </location>
</feature>
<dbReference type="PROSITE" id="PS50850">
    <property type="entry name" value="MFS"/>
    <property type="match status" value="1"/>
</dbReference>
<feature type="transmembrane region" description="Helical" evidence="5">
    <location>
        <begin position="21"/>
        <end position="48"/>
    </location>
</feature>
<feature type="transmembrane region" description="Helical" evidence="5">
    <location>
        <begin position="337"/>
        <end position="357"/>
    </location>
</feature>
<evidence type="ECO:0000313" key="8">
    <source>
        <dbReference type="Proteomes" id="UP001172673"/>
    </source>
</evidence>
<evidence type="ECO:0000256" key="5">
    <source>
        <dbReference type="SAM" id="Phobius"/>
    </source>
</evidence>
<evidence type="ECO:0000256" key="1">
    <source>
        <dbReference type="ARBA" id="ARBA00004141"/>
    </source>
</evidence>
<sequence>MAPDVVRVRSSPTWKPTRKDGIVFAILSIASFVTALDSTVLVTILPVIAKELHGSTSDSFWAGTSYLLSSAVSQPIVAGLAELFGTRALLWHSILLFTVGSMVCGLATRFPTLLAGRSIQGVGGGGSITLVQRTFARLNIPLRERPKWFSLILLIWAIGSVVGPFVGSGLTARASYHWVFWINLPICGIILVLVPFFIDATHPPISFWGSLSRVDWVGGAFFIVGTTSLLVGLSWGGLNFSWTSAWTLCPIIVGCFGILSTAVWERSFAAYPFLSDSVFHNRSIVVGYMSAFLHGLILLCALYYLPFYFAWALWSGWIVAILGSGLLLLLDVSTSSYVWITIFLVFGLGNGFLLSAVNFSVQASAGVAKAGQAASMYTSCRSLGMGVGVAIGSNVFENRMAHQLQQVGLPTLIARNAEAYVYILHSMDVADPTTQAILQAYVHGFRGVFWTLLAASAAGLMLGFAIKSYRTETLDEVLLNGLASVRPGEMLVKLVDTVDNVDAVGLEAVTDALEVNEGRAPSVEDRFKELVETPVAIGAIEGEVELSPDAVGNIPHGRFVPG</sequence>
<gene>
    <name evidence="7" type="ORF">H2200_013615</name>
</gene>
<feature type="transmembrane region" description="Helical" evidence="5">
    <location>
        <begin position="448"/>
        <end position="466"/>
    </location>
</feature>
<feature type="transmembrane region" description="Helical" evidence="5">
    <location>
        <begin position="285"/>
        <end position="305"/>
    </location>
</feature>
<proteinExistence type="predicted"/>
<dbReference type="Gene3D" id="1.20.1720.10">
    <property type="entry name" value="Multidrug resistance protein D"/>
    <property type="match status" value="1"/>
</dbReference>
<dbReference type="SUPFAM" id="SSF103473">
    <property type="entry name" value="MFS general substrate transporter"/>
    <property type="match status" value="1"/>
</dbReference>
<evidence type="ECO:0000256" key="4">
    <source>
        <dbReference type="ARBA" id="ARBA00023136"/>
    </source>
</evidence>
<name>A0AA38WUE5_9EURO</name>
<organism evidence="7 8">
    <name type="scientific">Cladophialophora chaetospira</name>
    <dbReference type="NCBI Taxonomy" id="386627"/>
    <lineage>
        <taxon>Eukaryota</taxon>
        <taxon>Fungi</taxon>
        <taxon>Dikarya</taxon>
        <taxon>Ascomycota</taxon>
        <taxon>Pezizomycotina</taxon>
        <taxon>Eurotiomycetes</taxon>
        <taxon>Chaetothyriomycetidae</taxon>
        <taxon>Chaetothyriales</taxon>
        <taxon>Herpotrichiellaceae</taxon>
        <taxon>Cladophialophora</taxon>
    </lineage>
</organism>
<dbReference type="GO" id="GO:0005886">
    <property type="term" value="C:plasma membrane"/>
    <property type="evidence" value="ECO:0007669"/>
    <property type="project" value="TreeGrafter"/>
</dbReference>
<comment type="caution">
    <text evidence="7">The sequence shown here is derived from an EMBL/GenBank/DDBJ whole genome shotgun (WGS) entry which is preliminary data.</text>
</comment>
<feature type="transmembrane region" description="Helical" evidence="5">
    <location>
        <begin position="244"/>
        <end position="264"/>
    </location>
</feature>
<feature type="transmembrane region" description="Helical" evidence="5">
    <location>
        <begin position="311"/>
        <end position="330"/>
    </location>
</feature>